<dbReference type="RefSeq" id="WP_136421194.1">
    <property type="nucleotide sequence ID" value="NZ_SSSN01000002.1"/>
</dbReference>
<protein>
    <submittedName>
        <fullName evidence="1">Uncharacterized protein</fullName>
    </submittedName>
</protein>
<evidence type="ECO:0000313" key="2">
    <source>
        <dbReference type="Proteomes" id="UP000307380"/>
    </source>
</evidence>
<keyword evidence="2" id="KW-1185">Reference proteome</keyword>
<proteinExistence type="predicted"/>
<evidence type="ECO:0000313" key="1">
    <source>
        <dbReference type="EMBL" id="THG36044.1"/>
    </source>
</evidence>
<dbReference type="AlphaFoldDB" id="A0A4S4FZG8"/>
<reference evidence="1 2" key="1">
    <citation type="submission" date="2019-04" db="EMBL/GenBank/DDBJ databases">
        <authorList>
            <person name="Jiang L."/>
        </authorList>
    </citation>
    <scope>NUCLEOTIDE SEQUENCE [LARGE SCALE GENOMIC DNA]</scope>
    <source>
        <strain evidence="1 2">YIM 131861</strain>
    </source>
</reference>
<dbReference type="OrthoDB" id="5006830at2"/>
<gene>
    <name evidence="1" type="ORF">E6C70_00410</name>
</gene>
<name>A0A4S4FZG8_9MICO</name>
<comment type="caution">
    <text evidence="1">The sequence shown here is derived from an EMBL/GenBank/DDBJ whole genome shotgun (WGS) entry which is preliminary data.</text>
</comment>
<sequence length="73" mass="8411">MVEAEHELALIDRVIGLEMQVEELRRLDRLDPASSLAQRESVAALKETFTWRAGRVITLPIRAARFARRVILR</sequence>
<dbReference type="EMBL" id="SSSN01000002">
    <property type="protein sequence ID" value="THG36044.1"/>
    <property type="molecule type" value="Genomic_DNA"/>
</dbReference>
<accession>A0A4S4FZG8</accession>
<organism evidence="1 2">
    <name type="scientific">Orlajensenia flava</name>
    <dbReference type="NCBI Taxonomy" id="2565934"/>
    <lineage>
        <taxon>Bacteria</taxon>
        <taxon>Bacillati</taxon>
        <taxon>Actinomycetota</taxon>
        <taxon>Actinomycetes</taxon>
        <taxon>Micrococcales</taxon>
        <taxon>Microbacteriaceae</taxon>
        <taxon>Orlajensenia</taxon>
    </lineage>
</organism>
<dbReference type="Proteomes" id="UP000307380">
    <property type="component" value="Unassembled WGS sequence"/>
</dbReference>